<dbReference type="Gene3D" id="3.40.50.720">
    <property type="entry name" value="NAD(P)-binding Rossmann-like Domain"/>
    <property type="match status" value="1"/>
</dbReference>
<accession>A0ABQ6LRJ2</accession>
<organism evidence="4 5">
    <name type="scientific">Paralimibaculum aggregatum</name>
    <dbReference type="NCBI Taxonomy" id="3036245"/>
    <lineage>
        <taxon>Bacteria</taxon>
        <taxon>Pseudomonadati</taxon>
        <taxon>Pseudomonadota</taxon>
        <taxon>Alphaproteobacteria</taxon>
        <taxon>Rhodobacterales</taxon>
        <taxon>Paracoccaceae</taxon>
        <taxon>Paralimibaculum</taxon>
    </lineage>
</organism>
<dbReference type="PANTHER" id="PTHR43086">
    <property type="entry name" value="VERY-LONG-CHAIN 3-OXOOACYL-COA REDUCTASE"/>
    <property type="match status" value="1"/>
</dbReference>
<dbReference type="Pfam" id="PF00106">
    <property type="entry name" value="adh_short"/>
    <property type="match status" value="1"/>
</dbReference>
<dbReference type="PRINTS" id="PR00081">
    <property type="entry name" value="GDHRDH"/>
</dbReference>
<name>A0ABQ6LRJ2_9RHOB</name>
<proteinExistence type="inferred from homology"/>
<dbReference type="InterPro" id="IPR002347">
    <property type="entry name" value="SDR_fam"/>
</dbReference>
<dbReference type="InterPro" id="IPR036291">
    <property type="entry name" value="NAD(P)-bd_dom_sf"/>
</dbReference>
<evidence type="ECO:0000256" key="2">
    <source>
        <dbReference type="ARBA" id="ARBA00023002"/>
    </source>
</evidence>
<protein>
    <submittedName>
        <fullName evidence="4">SDR family oxidoreductase</fullName>
    </submittedName>
</protein>
<dbReference type="PRINTS" id="PR00080">
    <property type="entry name" value="SDRFAMILY"/>
</dbReference>
<evidence type="ECO:0000256" key="3">
    <source>
        <dbReference type="RuleBase" id="RU000363"/>
    </source>
</evidence>
<evidence type="ECO:0000313" key="5">
    <source>
        <dbReference type="Proteomes" id="UP001239909"/>
    </source>
</evidence>
<keyword evidence="2" id="KW-0560">Oxidoreductase</keyword>
<comment type="similarity">
    <text evidence="1 3">Belongs to the short-chain dehydrogenases/reductases (SDR) family.</text>
</comment>
<dbReference type="EMBL" id="BSYI01000032">
    <property type="protein sequence ID" value="GMG84263.1"/>
    <property type="molecule type" value="Genomic_DNA"/>
</dbReference>
<evidence type="ECO:0000256" key="1">
    <source>
        <dbReference type="ARBA" id="ARBA00006484"/>
    </source>
</evidence>
<dbReference type="SUPFAM" id="SSF51735">
    <property type="entry name" value="NAD(P)-binding Rossmann-fold domains"/>
    <property type="match status" value="1"/>
</dbReference>
<dbReference type="Proteomes" id="UP001239909">
    <property type="component" value="Unassembled WGS sequence"/>
</dbReference>
<gene>
    <name evidence="4" type="ORF">LNKW23_34780</name>
</gene>
<dbReference type="RefSeq" id="WP_285673260.1">
    <property type="nucleotide sequence ID" value="NZ_BSYI01000032.1"/>
</dbReference>
<evidence type="ECO:0000313" key="4">
    <source>
        <dbReference type="EMBL" id="GMG84263.1"/>
    </source>
</evidence>
<sequence length="250" mass="25566">MSTPTLPLAGRHAIVTGASSGIGAATVRALAGAGAAVTALARRADRLEALAAETGCTPLACDIRDGTALEAALAPLAPDILVNNAGLGAGISGLMGASRAEIAQTIDTNVTALLDTLRILLPGMAARRRGHVVNIGSVAGLYPILSAVYGGSKGAVRLISQNLRLELADTGIRVTEICPGRVTTEFYDASVPDPAARAALKDTGIRELDPEDIAAAILYATSAPEHVNISTIELQPRGQAYGGVRFNRDI</sequence>
<keyword evidence="5" id="KW-1185">Reference proteome</keyword>
<comment type="caution">
    <text evidence="4">The sequence shown here is derived from an EMBL/GenBank/DDBJ whole genome shotgun (WGS) entry which is preliminary data.</text>
</comment>
<dbReference type="PANTHER" id="PTHR43086:SF3">
    <property type="entry name" value="NADP-DEPENDENT 3-HYDROXY ACID DEHYDROGENASE YDFG"/>
    <property type="match status" value="1"/>
</dbReference>
<reference evidence="4 5" key="1">
    <citation type="submission" date="2023-04" db="EMBL/GenBank/DDBJ databases">
        <title>Marinoamorphus aggregata gen. nov., sp. Nov., isolate from tissue of brittle star Ophioplocus japonicus.</title>
        <authorList>
            <person name="Kawano K."/>
            <person name="Sawayama S."/>
            <person name="Nakagawa S."/>
        </authorList>
    </citation>
    <scope>NUCLEOTIDE SEQUENCE [LARGE SCALE GENOMIC DNA]</scope>
    <source>
        <strain evidence="4 5">NKW23</strain>
    </source>
</reference>